<sequence>MNIYKITLLRFISKASTWRPRTWRNLARLLESRTSVFDVTRQRRSPDLRLRRRRIRRINDEIVKSLRLLRPAIFQGVAVKLWDIGVFQRRRCIVILNLDTSVVQ</sequence>
<comment type="caution">
    <text evidence="1">The sequence shown here is derived from an EMBL/GenBank/DDBJ whole genome shotgun (WGS) entry which is preliminary data.</text>
</comment>
<evidence type="ECO:0000313" key="2">
    <source>
        <dbReference type="Proteomes" id="UP000693946"/>
    </source>
</evidence>
<organism evidence="1 2">
    <name type="scientific">Solea senegalensis</name>
    <name type="common">Senegalese sole</name>
    <dbReference type="NCBI Taxonomy" id="28829"/>
    <lineage>
        <taxon>Eukaryota</taxon>
        <taxon>Metazoa</taxon>
        <taxon>Chordata</taxon>
        <taxon>Craniata</taxon>
        <taxon>Vertebrata</taxon>
        <taxon>Euteleostomi</taxon>
        <taxon>Actinopterygii</taxon>
        <taxon>Neopterygii</taxon>
        <taxon>Teleostei</taxon>
        <taxon>Neoteleostei</taxon>
        <taxon>Acanthomorphata</taxon>
        <taxon>Carangaria</taxon>
        <taxon>Pleuronectiformes</taxon>
        <taxon>Pleuronectoidei</taxon>
        <taxon>Soleidae</taxon>
        <taxon>Solea</taxon>
    </lineage>
</organism>
<keyword evidence="2" id="KW-1185">Reference proteome</keyword>
<gene>
    <name evidence="1" type="ORF">JOB18_030205</name>
</gene>
<accession>A0AAV6R172</accession>
<dbReference type="AlphaFoldDB" id="A0AAV6R172"/>
<protein>
    <submittedName>
        <fullName evidence="1">Uncharacterized protein</fullName>
    </submittedName>
</protein>
<dbReference type="Proteomes" id="UP000693946">
    <property type="component" value="Linkage Group LG21"/>
</dbReference>
<reference evidence="1 2" key="1">
    <citation type="journal article" date="2021" name="Sci. Rep.">
        <title>Chromosome anchoring in Senegalese sole (Solea senegalensis) reveals sex-associated markers and genome rearrangements in flatfish.</title>
        <authorList>
            <person name="Guerrero-Cozar I."/>
            <person name="Gomez-Garrido J."/>
            <person name="Berbel C."/>
            <person name="Martinez-Blanch J.F."/>
            <person name="Alioto T."/>
            <person name="Claros M.G."/>
            <person name="Gagnaire P.A."/>
            <person name="Manchado M."/>
        </authorList>
    </citation>
    <scope>NUCLEOTIDE SEQUENCE [LARGE SCALE GENOMIC DNA]</scope>
    <source>
        <strain evidence="1">Sse05_10M</strain>
    </source>
</reference>
<proteinExistence type="predicted"/>
<dbReference type="EMBL" id="JAGKHQ010000014">
    <property type="protein sequence ID" value="KAG7499148.1"/>
    <property type="molecule type" value="Genomic_DNA"/>
</dbReference>
<evidence type="ECO:0000313" key="1">
    <source>
        <dbReference type="EMBL" id="KAG7499148.1"/>
    </source>
</evidence>
<name>A0AAV6R172_SOLSE</name>